<dbReference type="EMBL" id="CP036317">
    <property type="protein sequence ID" value="QDV15600.1"/>
    <property type="molecule type" value="Genomic_DNA"/>
</dbReference>
<sequence>MAALPQSRIIDPDTGYFCGTCPECSTFFSMDQARCECGYKQPLSLVMMCGELTWHRAEALIDQFREYEGLRLMRPYRGKNPEGLANISHVRYLYLTSYKGFSFSLMKDFSRLNYFELDYTSISDLAGVENLPALKVLNLIECRKLNDIGALILVPELISLRINLCNKVTDYSPLSSLTKLKSLGIEANRLPDLLFLQEMRSLRNLWLPVERLDDKTVPDLRRLTELRILGVPKKRWSAPLVEAVKHELPECEIRYR</sequence>
<organism evidence="1 2">
    <name type="scientific">Gimesia panareensis</name>
    <dbReference type="NCBI Taxonomy" id="2527978"/>
    <lineage>
        <taxon>Bacteria</taxon>
        <taxon>Pseudomonadati</taxon>
        <taxon>Planctomycetota</taxon>
        <taxon>Planctomycetia</taxon>
        <taxon>Planctomycetales</taxon>
        <taxon>Planctomycetaceae</taxon>
        <taxon>Gimesia</taxon>
    </lineage>
</organism>
<accession>A0A518FH16</accession>
<dbReference type="Proteomes" id="UP000320839">
    <property type="component" value="Chromosome"/>
</dbReference>
<dbReference type="AlphaFoldDB" id="A0A518FH16"/>
<dbReference type="OrthoDB" id="135105at2"/>
<proteinExistence type="predicted"/>
<dbReference type="RefSeq" id="WP_145453688.1">
    <property type="nucleotide sequence ID" value="NZ_CP036317.1"/>
</dbReference>
<dbReference type="SUPFAM" id="SSF52058">
    <property type="entry name" value="L domain-like"/>
    <property type="match status" value="1"/>
</dbReference>
<reference evidence="1 2" key="1">
    <citation type="submission" date="2019-02" db="EMBL/GenBank/DDBJ databases">
        <title>Deep-cultivation of Planctomycetes and their phenomic and genomic characterization uncovers novel biology.</title>
        <authorList>
            <person name="Wiegand S."/>
            <person name="Jogler M."/>
            <person name="Boedeker C."/>
            <person name="Pinto D."/>
            <person name="Vollmers J."/>
            <person name="Rivas-Marin E."/>
            <person name="Kohn T."/>
            <person name="Peeters S.H."/>
            <person name="Heuer A."/>
            <person name="Rast P."/>
            <person name="Oberbeckmann S."/>
            <person name="Bunk B."/>
            <person name="Jeske O."/>
            <person name="Meyerdierks A."/>
            <person name="Storesund J.E."/>
            <person name="Kallscheuer N."/>
            <person name="Luecker S."/>
            <person name="Lage O.M."/>
            <person name="Pohl T."/>
            <person name="Merkel B.J."/>
            <person name="Hornburger P."/>
            <person name="Mueller R.-W."/>
            <person name="Bruemmer F."/>
            <person name="Labrenz M."/>
            <person name="Spormann A.M."/>
            <person name="Op den Camp H."/>
            <person name="Overmann J."/>
            <person name="Amann R."/>
            <person name="Jetten M.S.M."/>
            <person name="Mascher T."/>
            <person name="Medema M.H."/>
            <person name="Devos D.P."/>
            <person name="Kaster A.-K."/>
            <person name="Ovreas L."/>
            <person name="Rohde M."/>
            <person name="Galperin M.Y."/>
            <person name="Jogler C."/>
        </authorList>
    </citation>
    <scope>NUCLEOTIDE SEQUENCE [LARGE SCALE GENOMIC DNA]</scope>
    <source>
        <strain evidence="1 2">Pan153</strain>
    </source>
</reference>
<evidence type="ECO:0000313" key="1">
    <source>
        <dbReference type="EMBL" id="QDV15600.1"/>
    </source>
</evidence>
<protein>
    <submittedName>
        <fullName evidence="1">Internalin-A</fullName>
    </submittedName>
</protein>
<gene>
    <name evidence="1" type="primary">inlA_1</name>
    <name evidence="1" type="ORF">Pan153_02160</name>
</gene>
<name>A0A518FH16_9PLAN</name>
<dbReference type="InterPro" id="IPR032675">
    <property type="entry name" value="LRR_dom_sf"/>
</dbReference>
<dbReference type="Gene3D" id="3.80.10.10">
    <property type="entry name" value="Ribonuclease Inhibitor"/>
    <property type="match status" value="1"/>
</dbReference>
<evidence type="ECO:0000313" key="2">
    <source>
        <dbReference type="Proteomes" id="UP000320839"/>
    </source>
</evidence>